<proteinExistence type="predicted"/>
<dbReference type="EMBL" id="BAAAJK010000006">
    <property type="protein sequence ID" value="GAA1386542.1"/>
    <property type="molecule type" value="Genomic_DNA"/>
</dbReference>
<keyword evidence="3" id="KW-1185">Reference proteome</keyword>
<accession>A0ABN1XP00</accession>
<sequence>MDPGDPVEPGVDLDPAARDREPGRHLGRRHPASVEVQPGVPAGADVDLDRPGRRAAVRAGMADLVEEPVQDLVAPQRAQPLAAHGAAGPSALPGGSGIGASR</sequence>
<dbReference type="Proteomes" id="UP001501414">
    <property type="component" value="Unassembled WGS sequence"/>
</dbReference>
<organism evidence="2 3">
    <name type="scientific">Pseudonocardia kongjuensis</name>
    <dbReference type="NCBI Taxonomy" id="102227"/>
    <lineage>
        <taxon>Bacteria</taxon>
        <taxon>Bacillati</taxon>
        <taxon>Actinomycetota</taxon>
        <taxon>Actinomycetes</taxon>
        <taxon>Pseudonocardiales</taxon>
        <taxon>Pseudonocardiaceae</taxon>
        <taxon>Pseudonocardia</taxon>
    </lineage>
</organism>
<comment type="caution">
    <text evidence="2">The sequence shown here is derived from an EMBL/GenBank/DDBJ whole genome shotgun (WGS) entry which is preliminary data.</text>
</comment>
<feature type="compositionally biased region" description="Basic and acidic residues" evidence="1">
    <location>
        <begin position="15"/>
        <end position="24"/>
    </location>
</feature>
<feature type="region of interest" description="Disordered" evidence="1">
    <location>
        <begin position="77"/>
        <end position="102"/>
    </location>
</feature>
<evidence type="ECO:0000313" key="2">
    <source>
        <dbReference type="EMBL" id="GAA1386542.1"/>
    </source>
</evidence>
<feature type="region of interest" description="Disordered" evidence="1">
    <location>
        <begin position="1"/>
        <end position="48"/>
    </location>
</feature>
<gene>
    <name evidence="2" type="ORF">GCM10009613_20670</name>
</gene>
<reference evidence="2 3" key="1">
    <citation type="journal article" date="2019" name="Int. J. Syst. Evol. Microbiol.">
        <title>The Global Catalogue of Microorganisms (GCM) 10K type strain sequencing project: providing services to taxonomists for standard genome sequencing and annotation.</title>
        <authorList>
            <consortium name="The Broad Institute Genomics Platform"/>
            <consortium name="The Broad Institute Genome Sequencing Center for Infectious Disease"/>
            <person name="Wu L."/>
            <person name="Ma J."/>
        </authorList>
    </citation>
    <scope>NUCLEOTIDE SEQUENCE [LARGE SCALE GENOMIC DNA]</scope>
    <source>
        <strain evidence="2 3">JCM 11896</strain>
    </source>
</reference>
<evidence type="ECO:0000313" key="3">
    <source>
        <dbReference type="Proteomes" id="UP001501414"/>
    </source>
</evidence>
<feature type="compositionally biased region" description="Low complexity" evidence="1">
    <location>
        <begin position="80"/>
        <end position="93"/>
    </location>
</feature>
<evidence type="ECO:0000256" key="1">
    <source>
        <dbReference type="SAM" id="MobiDB-lite"/>
    </source>
</evidence>
<protein>
    <submittedName>
        <fullName evidence="2">Uncharacterized protein</fullName>
    </submittedName>
</protein>
<name>A0ABN1XP00_9PSEU</name>